<dbReference type="InterPro" id="IPR008700">
    <property type="entry name" value="TypeIII_avirulence_cleave"/>
</dbReference>
<feature type="region of interest" description="Disordered" evidence="1">
    <location>
        <begin position="221"/>
        <end position="255"/>
    </location>
</feature>
<feature type="domain" description="RIN4 pathogenic type III effector avirulence factor Avr cleavage site" evidence="2">
    <location>
        <begin position="3"/>
        <end position="32"/>
    </location>
</feature>
<name>A0A2I0X2Z9_9ASPA</name>
<dbReference type="GO" id="GO:0005886">
    <property type="term" value="C:plasma membrane"/>
    <property type="evidence" value="ECO:0007669"/>
    <property type="project" value="TreeGrafter"/>
</dbReference>
<feature type="compositionally biased region" description="Polar residues" evidence="1">
    <location>
        <begin position="228"/>
        <end position="242"/>
    </location>
</feature>
<sequence length="282" mass="31786">MAQNSRVPQFGKWENDGSVPYTQYFENARKGKNATKLINPNDPLQNPEAFHQDDPPFHTYPSRAPSSQVSARVKHERHKSREDVDVNRAVKYLSTENLATHKHVSGSPNKRHDQGNLGHPQRKPNHSNGELEHSIERSPIHPHLSYRSSSKGAVSSPSRERRSSSDKHGLAPNTPGRTKMKPNDQSDYSIDKGSAVPKFGEWDVSDPSSADSYSYIFNQVREEKHSGSTKISSISRESNSNGQKKKINSESTLERKTSRLNAFIAKECFPLKCKRLLSEMEK</sequence>
<evidence type="ECO:0000256" key="1">
    <source>
        <dbReference type="SAM" id="MobiDB-lite"/>
    </source>
</evidence>
<accession>A0A2I0X2Z9</accession>
<feature type="compositionally biased region" description="Basic and acidic residues" evidence="1">
    <location>
        <begin position="158"/>
        <end position="169"/>
    </location>
</feature>
<dbReference type="AlphaFoldDB" id="A0A2I0X2Z9"/>
<evidence type="ECO:0000259" key="2">
    <source>
        <dbReference type="Pfam" id="PF05627"/>
    </source>
</evidence>
<dbReference type="Pfam" id="PF05627">
    <property type="entry name" value="AvrRpt-cleavage"/>
    <property type="match status" value="2"/>
</dbReference>
<keyword evidence="4" id="KW-1185">Reference proteome</keyword>
<dbReference type="OrthoDB" id="1109067at2759"/>
<dbReference type="Proteomes" id="UP000233837">
    <property type="component" value="Unassembled WGS sequence"/>
</dbReference>
<proteinExistence type="predicted"/>
<dbReference type="EMBL" id="KZ502194">
    <property type="protein sequence ID" value="PKU82294.1"/>
    <property type="molecule type" value="Genomic_DNA"/>
</dbReference>
<dbReference type="PANTHER" id="PTHR33159">
    <property type="entry name" value="RPM1-INTERACTING PROTEIN 4 (RIN4) FAMILY PROTEIN"/>
    <property type="match status" value="1"/>
</dbReference>
<protein>
    <submittedName>
        <fullName evidence="3">RPM1-interacting protein 4</fullName>
    </submittedName>
</protein>
<organism evidence="3 4">
    <name type="scientific">Dendrobium catenatum</name>
    <dbReference type="NCBI Taxonomy" id="906689"/>
    <lineage>
        <taxon>Eukaryota</taxon>
        <taxon>Viridiplantae</taxon>
        <taxon>Streptophyta</taxon>
        <taxon>Embryophyta</taxon>
        <taxon>Tracheophyta</taxon>
        <taxon>Spermatophyta</taxon>
        <taxon>Magnoliopsida</taxon>
        <taxon>Liliopsida</taxon>
        <taxon>Asparagales</taxon>
        <taxon>Orchidaceae</taxon>
        <taxon>Epidendroideae</taxon>
        <taxon>Malaxideae</taxon>
        <taxon>Dendrobiinae</taxon>
        <taxon>Dendrobium</taxon>
    </lineage>
</organism>
<dbReference type="PANTHER" id="PTHR33159:SF6">
    <property type="entry name" value="RPM1-INTERACTING PROTEIN 4"/>
    <property type="match status" value="1"/>
</dbReference>
<reference evidence="3 4" key="2">
    <citation type="journal article" date="2017" name="Nature">
        <title>The Apostasia genome and the evolution of orchids.</title>
        <authorList>
            <person name="Zhang G.Q."/>
            <person name="Liu K.W."/>
            <person name="Li Z."/>
            <person name="Lohaus R."/>
            <person name="Hsiao Y.Y."/>
            <person name="Niu S.C."/>
            <person name="Wang J.Y."/>
            <person name="Lin Y.C."/>
            <person name="Xu Q."/>
            <person name="Chen L.J."/>
            <person name="Yoshida K."/>
            <person name="Fujiwara S."/>
            <person name="Wang Z.W."/>
            <person name="Zhang Y.Q."/>
            <person name="Mitsuda N."/>
            <person name="Wang M."/>
            <person name="Liu G.H."/>
            <person name="Pecoraro L."/>
            <person name="Huang H.X."/>
            <person name="Xiao X.J."/>
            <person name="Lin M."/>
            <person name="Wu X.Y."/>
            <person name="Wu W.L."/>
            <person name="Chen Y.Y."/>
            <person name="Chang S.B."/>
            <person name="Sakamoto S."/>
            <person name="Ohme-Takagi M."/>
            <person name="Yagi M."/>
            <person name="Zeng S.J."/>
            <person name="Shen C.Y."/>
            <person name="Yeh C.M."/>
            <person name="Luo Y.B."/>
            <person name="Tsai W.C."/>
            <person name="Van de Peer Y."/>
            <person name="Liu Z.J."/>
        </authorList>
    </citation>
    <scope>NUCLEOTIDE SEQUENCE [LARGE SCALE GENOMIC DNA]</scope>
    <source>
        <tissue evidence="3">The whole plant</tissue>
    </source>
</reference>
<feature type="compositionally biased region" description="Basic and acidic residues" evidence="1">
    <location>
        <begin position="79"/>
        <end position="88"/>
    </location>
</feature>
<dbReference type="STRING" id="906689.A0A2I0X2Z9"/>
<reference evidence="3 4" key="1">
    <citation type="journal article" date="2016" name="Sci. Rep.">
        <title>The Dendrobium catenatum Lindl. genome sequence provides insights into polysaccharide synthase, floral development and adaptive evolution.</title>
        <authorList>
            <person name="Zhang G.Q."/>
            <person name="Xu Q."/>
            <person name="Bian C."/>
            <person name="Tsai W.C."/>
            <person name="Yeh C.M."/>
            <person name="Liu K.W."/>
            <person name="Yoshida K."/>
            <person name="Zhang L.S."/>
            <person name="Chang S.B."/>
            <person name="Chen F."/>
            <person name="Shi Y."/>
            <person name="Su Y.Y."/>
            <person name="Zhang Y.Q."/>
            <person name="Chen L.J."/>
            <person name="Yin Y."/>
            <person name="Lin M."/>
            <person name="Huang H."/>
            <person name="Deng H."/>
            <person name="Wang Z.W."/>
            <person name="Zhu S.L."/>
            <person name="Zhao X."/>
            <person name="Deng C."/>
            <person name="Niu S.C."/>
            <person name="Huang J."/>
            <person name="Wang M."/>
            <person name="Liu G.H."/>
            <person name="Yang H.J."/>
            <person name="Xiao X.J."/>
            <person name="Hsiao Y.Y."/>
            <person name="Wu W.L."/>
            <person name="Chen Y.Y."/>
            <person name="Mitsuda N."/>
            <person name="Ohme-Takagi M."/>
            <person name="Luo Y.B."/>
            <person name="Van de Peer Y."/>
            <person name="Liu Z.J."/>
        </authorList>
    </citation>
    <scope>NUCLEOTIDE SEQUENCE [LARGE SCALE GENOMIC DNA]</scope>
    <source>
        <tissue evidence="3">The whole plant</tissue>
    </source>
</reference>
<evidence type="ECO:0000313" key="4">
    <source>
        <dbReference type="Proteomes" id="UP000233837"/>
    </source>
</evidence>
<gene>
    <name evidence="3" type="primary">RIN4</name>
    <name evidence="3" type="ORF">MA16_Dca024596</name>
</gene>
<dbReference type="InterPro" id="IPR040387">
    <property type="entry name" value="RIN4/NOI4"/>
</dbReference>
<feature type="region of interest" description="Disordered" evidence="1">
    <location>
        <begin position="32"/>
        <end position="208"/>
    </location>
</feature>
<feature type="domain" description="RIN4 pathogenic type III effector avirulence factor Avr cleavage site" evidence="2">
    <location>
        <begin position="192"/>
        <end position="224"/>
    </location>
</feature>
<evidence type="ECO:0000313" key="3">
    <source>
        <dbReference type="EMBL" id="PKU82294.1"/>
    </source>
</evidence>
<feature type="compositionally biased region" description="Basic and acidic residues" evidence="1">
    <location>
        <begin position="129"/>
        <end position="139"/>
    </location>
</feature>